<dbReference type="InterPro" id="IPR000352">
    <property type="entry name" value="Pep_chain_release_fac_I"/>
</dbReference>
<comment type="PTM">
    <text evidence="4">Methylated by PrmC. Methylation increases the termination efficiency of RF2.</text>
</comment>
<comment type="similarity">
    <text evidence="1 4">Belongs to the prokaryotic/mitochondrial release factor family.</text>
</comment>
<keyword evidence="3 4" id="KW-0648">Protein biosynthesis</keyword>
<dbReference type="PANTHER" id="PTHR43116:SF3">
    <property type="entry name" value="CLASS I PEPTIDE CHAIN RELEASE FACTOR"/>
    <property type="match status" value="1"/>
</dbReference>
<dbReference type="Gene3D" id="3.30.160.20">
    <property type="match status" value="1"/>
</dbReference>
<proteinExistence type="inferred from homology"/>
<reference evidence="7 8" key="1">
    <citation type="submission" date="2020-03" db="EMBL/GenBank/DDBJ databases">
        <title>Genomic Encyclopedia of Type Strains, Phase IV (KMG-IV): sequencing the most valuable type-strain genomes for metagenomic binning, comparative biology and taxonomic classification.</title>
        <authorList>
            <person name="Goeker M."/>
        </authorList>
    </citation>
    <scope>NUCLEOTIDE SEQUENCE [LARGE SCALE GENOMIC DNA]</scope>
    <source>
        <strain evidence="7 8">DSM 105096</strain>
    </source>
</reference>
<dbReference type="InterPro" id="IPR005139">
    <property type="entry name" value="PCRF"/>
</dbReference>
<dbReference type="InterPro" id="IPR045853">
    <property type="entry name" value="Pep_chain_release_fac_I_sf"/>
</dbReference>
<dbReference type="Proteomes" id="UP000770785">
    <property type="component" value="Unassembled WGS sequence"/>
</dbReference>
<evidence type="ECO:0000256" key="1">
    <source>
        <dbReference type="ARBA" id="ARBA00010835"/>
    </source>
</evidence>
<comment type="caution">
    <text evidence="7">The sequence shown here is derived from an EMBL/GenBank/DDBJ whole genome shotgun (WGS) entry which is preliminary data.</text>
</comment>
<evidence type="ECO:0000256" key="4">
    <source>
        <dbReference type="HAMAP-Rule" id="MF_00094"/>
    </source>
</evidence>
<keyword evidence="4" id="KW-0963">Cytoplasm</keyword>
<keyword evidence="2 4" id="KW-0488">Methylation</keyword>
<dbReference type="SMART" id="SM00937">
    <property type="entry name" value="PCRF"/>
    <property type="match status" value="1"/>
</dbReference>
<dbReference type="Gene3D" id="3.30.70.1660">
    <property type="match status" value="1"/>
</dbReference>
<accession>A0ABX0XC09</accession>
<evidence type="ECO:0000256" key="5">
    <source>
        <dbReference type="NCBIfam" id="TIGR00020"/>
    </source>
</evidence>
<sequence>MRPVTDPAPMTTDQLKELNDRLELLRGYLDVEKRSFQIEDLTQQSLNPDFWNDSKAAEGVMKQLQSHRNWVKQYESVAEKVEELEILQEFLKDGEGSEEELEKRYETAVETVDDAEFRATLNRPEDELGAILEINAGAGGTEANDWAEMLLRMYSMYCEKHAGHKISMANRQDGDAAGIKSATMEINGDFAYGMMKGENGVHRLVRISPFNAQGKRQTSFASVFVHPLVDDTIEVEINPADLKWDTFRASGAGGQHVNKTESAVRVTHAPTGIVVECQDERSQHKNRDRAMKMLRSRIYELELEKQRAEREELESGKTANEWGSQIRSYVLDDRRVKDHRTGWQTSQTDAVLDGDLEGFLKAFLRWDGEAK</sequence>
<evidence type="ECO:0000313" key="7">
    <source>
        <dbReference type="EMBL" id="NJC26511.1"/>
    </source>
</evidence>
<dbReference type="InterPro" id="IPR004374">
    <property type="entry name" value="PrfB"/>
</dbReference>
<protein>
    <recommendedName>
        <fullName evidence="4 5">Peptide chain release factor 2</fullName>
        <shortName evidence="4">RF-2</shortName>
    </recommendedName>
</protein>
<feature type="modified residue" description="N5-methylglutamine" evidence="4">
    <location>
        <position position="255"/>
    </location>
</feature>
<evidence type="ECO:0000313" key="8">
    <source>
        <dbReference type="Proteomes" id="UP000770785"/>
    </source>
</evidence>
<comment type="subcellular location">
    <subcellularLocation>
        <location evidence="4">Cytoplasm</location>
    </subcellularLocation>
</comment>
<dbReference type="HAMAP" id="MF_00094">
    <property type="entry name" value="Rel_fac_2"/>
    <property type="match status" value="1"/>
</dbReference>
<dbReference type="NCBIfam" id="TIGR00020">
    <property type="entry name" value="prfB"/>
    <property type="match status" value="1"/>
</dbReference>
<evidence type="ECO:0000256" key="3">
    <source>
        <dbReference type="ARBA" id="ARBA00022917"/>
    </source>
</evidence>
<evidence type="ECO:0000256" key="2">
    <source>
        <dbReference type="ARBA" id="ARBA00022481"/>
    </source>
</evidence>
<dbReference type="Pfam" id="PF00472">
    <property type="entry name" value="RF-1"/>
    <property type="match status" value="1"/>
</dbReference>
<dbReference type="EMBL" id="JAATJH010000002">
    <property type="protein sequence ID" value="NJC26511.1"/>
    <property type="molecule type" value="Genomic_DNA"/>
</dbReference>
<dbReference type="Pfam" id="PF03462">
    <property type="entry name" value="PCRF"/>
    <property type="match status" value="1"/>
</dbReference>
<organism evidence="7 8">
    <name type="scientific">Neolewinella antarctica</name>
    <dbReference type="NCBI Taxonomy" id="442734"/>
    <lineage>
        <taxon>Bacteria</taxon>
        <taxon>Pseudomonadati</taxon>
        <taxon>Bacteroidota</taxon>
        <taxon>Saprospiria</taxon>
        <taxon>Saprospirales</taxon>
        <taxon>Lewinellaceae</taxon>
        <taxon>Neolewinella</taxon>
    </lineage>
</organism>
<feature type="domain" description="Prokaryotic-type class I peptide chain release factors" evidence="6">
    <location>
        <begin position="248"/>
        <end position="264"/>
    </location>
</feature>
<dbReference type="Gene3D" id="1.20.58.410">
    <property type="entry name" value="Release factor"/>
    <property type="match status" value="1"/>
</dbReference>
<name>A0ABX0XC09_9BACT</name>
<dbReference type="PROSITE" id="PS00745">
    <property type="entry name" value="RF_PROK_I"/>
    <property type="match status" value="1"/>
</dbReference>
<comment type="function">
    <text evidence="4">Peptide chain release factor 2 directs the termination of translation in response to the peptide chain termination codons UGA and UAA.</text>
</comment>
<keyword evidence="8" id="KW-1185">Reference proteome</keyword>
<evidence type="ECO:0000259" key="6">
    <source>
        <dbReference type="PROSITE" id="PS00745"/>
    </source>
</evidence>
<dbReference type="PANTHER" id="PTHR43116">
    <property type="entry name" value="PEPTIDE CHAIN RELEASE FACTOR 2"/>
    <property type="match status" value="1"/>
</dbReference>
<dbReference type="SUPFAM" id="SSF75620">
    <property type="entry name" value="Release factor"/>
    <property type="match status" value="1"/>
</dbReference>
<gene>
    <name evidence="4" type="primary">prfB</name>
    <name evidence="7" type="ORF">GGR27_002010</name>
</gene>